<feature type="domain" description="Antitoxin SocA-like Panacea" evidence="1">
    <location>
        <begin position="43"/>
        <end position="136"/>
    </location>
</feature>
<dbReference type="EMBL" id="JABUOH010000008">
    <property type="protein sequence ID" value="NWN45520.1"/>
    <property type="molecule type" value="Genomic_DNA"/>
</dbReference>
<evidence type="ECO:0000259" key="1">
    <source>
        <dbReference type="Pfam" id="PF13274"/>
    </source>
</evidence>
<accession>A0A851HFW3</accession>
<proteinExistence type="predicted"/>
<comment type="caution">
    <text evidence="2">The sequence shown here is derived from an EMBL/GenBank/DDBJ whole genome shotgun (WGS) entry which is preliminary data.</text>
</comment>
<organism evidence="2 3">
    <name type="scientific">Candidatus Phytoplasma pruni</name>
    <dbReference type="NCBI Taxonomy" id="479893"/>
    <lineage>
        <taxon>Bacteria</taxon>
        <taxon>Bacillati</taxon>
        <taxon>Mycoplasmatota</taxon>
        <taxon>Mollicutes</taxon>
        <taxon>Acholeplasmatales</taxon>
        <taxon>Acholeplasmataceae</taxon>
        <taxon>Candidatus Phytoplasma</taxon>
        <taxon>16SrIII (X-disease group)</taxon>
    </lineage>
</organism>
<dbReference type="RefSeq" id="WP_178733922.1">
    <property type="nucleotide sequence ID" value="NZ_JABUOH010000008.1"/>
</dbReference>
<protein>
    <submittedName>
        <fullName evidence="2">DUF4065 domain-containing protein</fullName>
    </submittedName>
</protein>
<dbReference type="Proteomes" id="UP000568109">
    <property type="component" value="Unassembled WGS sequence"/>
</dbReference>
<dbReference type="AlphaFoldDB" id="A0A851HFW3"/>
<dbReference type="Pfam" id="PF13274">
    <property type="entry name" value="SocA_Panacea"/>
    <property type="match status" value="1"/>
</dbReference>
<dbReference type="InterPro" id="IPR025272">
    <property type="entry name" value="SocA_Panacea"/>
</dbReference>
<evidence type="ECO:0000313" key="2">
    <source>
        <dbReference type="EMBL" id="NWN45520.1"/>
    </source>
</evidence>
<sequence>MPSTTPIATKHKSPRSGKKTNIFDIANYIIENNICPITKMKMNKMIYYAHAKSLVEYNEPLVTEEMQAWIYGPVFPTLTKVLKKFTYQPIPINTIKQGNSNKLTAQQKAILDTIIQKYGDKKASFLSHQTHDELPWLNAYDEHKPWSENVINDEDIKTYFHQHLTKIQ</sequence>
<reference evidence="2 3" key="1">
    <citation type="submission" date="2020-06" db="EMBL/GenBank/DDBJ databases">
        <title>Draft genome sequence of Candidatus Phytoplasma pruni (X-disease group, subgroup 16SrIII-B) strain ChTDIII from Argentina.</title>
        <authorList>
            <person name="Fernandez F.D."/>
            <person name="Zuebert C."/>
            <person name="Huettel B."/>
            <person name="Kube M."/>
            <person name="Conci L.R."/>
        </authorList>
    </citation>
    <scope>NUCLEOTIDE SEQUENCE [LARGE SCALE GENOMIC DNA]</scope>
    <source>
        <strain evidence="2 3">ChTDIII</strain>
    </source>
</reference>
<keyword evidence="3" id="KW-1185">Reference proteome</keyword>
<gene>
    <name evidence="2" type="ORF">HR065_00275</name>
</gene>
<evidence type="ECO:0000313" key="3">
    <source>
        <dbReference type="Proteomes" id="UP000568109"/>
    </source>
</evidence>
<name>A0A851HFW3_9MOLU</name>